<dbReference type="PANTHER" id="PTHR30595">
    <property type="entry name" value="GLPR-RELATED TRANSCRIPTIONAL REPRESSOR"/>
    <property type="match status" value="1"/>
</dbReference>
<reference evidence="2 3" key="1">
    <citation type="submission" date="2017-11" db="EMBL/GenBank/DDBJ databases">
        <title>Evolution of Phototrophy in the Chloroflexi Phylum Driven by Horizontal Gene Transfer.</title>
        <authorList>
            <person name="Ward L.M."/>
            <person name="Hemp J."/>
            <person name="Shih P.M."/>
            <person name="Mcglynn S.E."/>
            <person name="Fischer W."/>
        </authorList>
    </citation>
    <scope>NUCLEOTIDE SEQUENCE [LARGE SCALE GENOMIC DNA]</scope>
    <source>
        <strain evidence="2">JP3_7</strain>
    </source>
</reference>
<dbReference type="InterPro" id="IPR038475">
    <property type="entry name" value="RecG_C_sf"/>
</dbReference>
<organism evidence="2 3">
    <name type="scientific">Candidatus Thermofonsia Clade 3 bacterium</name>
    <dbReference type="NCBI Taxonomy" id="2364212"/>
    <lineage>
        <taxon>Bacteria</taxon>
        <taxon>Bacillati</taxon>
        <taxon>Chloroflexota</taxon>
        <taxon>Candidatus Thermofontia</taxon>
        <taxon>Candidatus Thermofonsia Clade 3</taxon>
    </lineage>
</organism>
<gene>
    <name evidence="2" type="ORF">CUN48_08645</name>
</gene>
<dbReference type="Gene3D" id="1.10.10.10">
    <property type="entry name" value="Winged helix-like DNA-binding domain superfamily/Winged helix DNA-binding domain"/>
    <property type="match status" value="1"/>
</dbReference>
<dbReference type="InterPro" id="IPR007421">
    <property type="entry name" value="Schlafen_AlbA_2_dom"/>
</dbReference>
<dbReference type="Proteomes" id="UP000230790">
    <property type="component" value="Unassembled WGS sequence"/>
</dbReference>
<dbReference type="EMBL" id="PGTN01000049">
    <property type="protein sequence ID" value="PJF47420.1"/>
    <property type="molecule type" value="Genomic_DNA"/>
</dbReference>
<evidence type="ECO:0000313" key="2">
    <source>
        <dbReference type="EMBL" id="PJF47420.1"/>
    </source>
</evidence>
<feature type="domain" description="Schlafen AlbA-2" evidence="1">
    <location>
        <begin position="21"/>
        <end position="115"/>
    </location>
</feature>
<proteinExistence type="predicted"/>
<dbReference type="Pfam" id="PF04326">
    <property type="entry name" value="SLFN_AlbA_2"/>
    <property type="match status" value="1"/>
</dbReference>
<dbReference type="InterPro" id="IPR038461">
    <property type="entry name" value="Schlafen_AlbA_2_dom_sf"/>
</dbReference>
<protein>
    <submittedName>
        <fullName evidence="2">Transcriptional regulator</fullName>
    </submittedName>
</protein>
<dbReference type="Gene3D" id="3.30.950.30">
    <property type="entry name" value="Schlafen, AAA domain"/>
    <property type="match status" value="1"/>
</dbReference>
<dbReference type="AlphaFoldDB" id="A0A2M8QCB5"/>
<dbReference type="Gene3D" id="3.30.565.60">
    <property type="match status" value="1"/>
</dbReference>
<dbReference type="InterPro" id="IPR036388">
    <property type="entry name" value="WH-like_DNA-bd_sf"/>
</dbReference>
<sequence length="472" mass="52037">MTQRRAASHLLAFLPQLDPQALAETLVAFANSDGGTIVLGYDERGRPSGATTPEDIEAVLREAAGLTSPPVRATLENAGGDGNPQLIVRVPRSVDLHSLKDGRVFVRVAGENRALTGDEIRNLTQSKLAGDYEAETVPGATLADFDDEIVAEYIAKRELRTRRKMELAERDAQHAASLLKDIGALDARGQPTVAGILLFGKNPQAFLPQSGVVFVKFPGVEPRGEGGRVGYGRREEINGPLARVIERTWQVILEEMRVGAIVKGLEREEVLEYPEFAVREALVNAVCHRDYRLRGRRIEVRKYADRLEIISPGGLAGYITLDNIIEEHFSRNPRLVQGLFQWGYIEELGLGIDRMIEDMVAAGHPAPKFNATAYSFTVTLSNVRERRATHNITLLPTAAADGAALPPGLTVNERQARALQYVREHGRITNRDFQVLCPNVTPETLRIDLADLVDKGVLMRVGEKKGTYYILK</sequence>
<evidence type="ECO:0000259" key="1">
    <source>
        <dbReference type="Pfam" id="PF04326"/>
    </source>
</evidence>
<dbReference type="Pfam" id="PF13749">
    <property type="entry name" value="HATPase_c_4"/>
    <property type="match status" value="1"/>
</dbReference>
<comment type="caution">
    <text evidence="2">The sequence shown here is derived from an EMBL/GenBank/DDBJ whole genome shotgun (WGS) entry which is preliminary data.</text>
</comment>
<accession>A0A2M8QCB5</accession>
<evidence type="ECO:0000313" key="3">
    <source>
        <dbReference type="Proteomes" id="UP000230790"/>
    </source>
</evidence>
<name>A0A2M8QCB5_9CHLR</name>
<dbReference type="PANTHER" id="PTHR30595:SF6">
    <property type="entry name" value="SCHLAFEN ALBA-2 DOMAIN-CONTAINING PROTEIN"/>
    <property type="match status" value="1"/>
</dbReference>